<evidence type="ECO:0000259" key="8">
    <source>
        <dbReference type="Pfam" id="PF16198"/>
    </source>
</evidence>
<evidence type="ECO:0000256" key="2">
    <source>
        <dbReference type="ARBA" id="ARBA00005642"/>
    </source>
</evidence>
<comment type="caution">
    <text evidence="9">The sequence shown here is derived from an EMBL/GenBank/DDBJ whole genome shotgun (WGS) entry which is preliminary data.</text>
</comment>
<keyword evidence="4 5" id="KW-0413">Isomerase</keyword>
<proteinExistence type="inferred from homology"/>
<name>A0A2N3G6M4_9ACTN</name>
<dbReference type="GO" id="GO:1990481">
    <property type="term" value="P:mRNA pseudouridine synthesis"/>
    <property type="evidence" value="ECO:0007669"/>
    <property type="project" value="TreeGrafter"/>
</dbReference>
<dbReference type="Pfam" id="PF09142">
    <property type="entry name" value="TruB_C"/>
    <property type="match status" value="1"/>
</dbReference>
<dbReference type="EMBL" id="PHEX01000026">
    <property type="protein sequence ID" value="PKQ28234.1"/>
    <property type="molecule type" value="Genomic_DNA"/>
</dbReference>
<comment type="similarity">
    <text evidence="2 5">Belongs to the pseudouridine synthase TruB family. Type 1 subfamily.</text>
</comment>
<dbReference type="EC" id="5.4.99.25" evidence="5"/>
<comment type="catalytic activity">
    <reaction evidence="1 5">
        <text>uridine(55) in tRNA = pseudouridine(55) in tRNA</text>
        <dbReference type="Rhea" id="RHEA:42532"/>
        <dbReference type="Rhea" id="RHEA-COMP:10101"/>
        <dbReference type="Rhea" id="RHEA-COMP:10102"/>
        <dbReference type="ChEBI" id="CHEBI:65314"/>
        <dbReference type="ChEBI" id="CHEBI:65315"/>
        <dbReference type="EC" id="5.4.99.25"/>
    </reaction>
</comment>
<gene>
    <name evidence="5 9" type="primary">truB</name>
    <name evidence="9" type="ORF">CVT63_03860</name>
</gene>
<dbReference type="InterPro" id="IPR014780">
    <property type="entry name" value="tRNA_psdUridine_synth_TruB"/>
</dbReference>
<evidence type="ECO:0000259" key="6">
    <source>
        <dbReference type="Pfam" id="PF01509"/>
    </source>
</evidence>
<dbReference type="Pfam" id="PF16198">
    <property type="entry name" value="TruB_C_2"/>
    <property type="match status" value="1"/>
</dbReference>
<dbReference type="AlphaFoldDB" id="A0A2N3G6M4"/>
<feature type="domain" description="tRNA pseudouridylate synthase B C-terminal" evidence="8">
    <location>
        <begin position="178"/>
        <end position="216"/>
    </location>
</feature>
<dbReference type="InterPro" id="IPR015225">
    <property type="entry name" value="tRNA_psdUridine_synth_fam2_C"/>
</dbReference>
<dbReference type="Pfam" id="PF01509">
    <property type="entry name" value="TruB_N"/>
    <property type="match status" value="1"/>
</dbReference>
<dbReference type="GO" id="GO:0160148">
    <property type="term" value="F:tRNA pseudouridine(55) synthase activity"/>
    <property type="evidence" value="ECO:0007669"/>
    <property type="project" value="UniProtKB-EC"/>
</dbReference>
<dbReference type="CDD" id="cd02573">
    <property type="entry name" value="PseudoU_synth_EcTruB"/>
    <property type="match status" value="1"/>
</dbReference>
<dbReference type="GO" id="GO:0003723">
    <property type="term" value="F:RNA binding"/>
    <property type="evidence" value="ECO:0007669"/>
    <property type="project" value="InterPro"/>
</dbReference>
<dbReference type="InterPro" id="IPR002501">
    <property type="entry name" value="PsdUridine_synth_N"/>
</dbReference>
<dbReference type="HAMAP" id="MF_01080">
    <property type="entry name" value="TruB_bact"/>
    <property type="match status" value="1"/>
</dbReference>
<feature type="domain" description="tRNA pseudouridine synthase II TruB subfamily 2 C-terminal" evidence="7">
    <location>
        <begin position="238"/>
        <end position="303"/>
    </location>
</feature>
<dbReference type="Proteomes" id="UP000233654">
    <property type="component" value="Unassembled WGS sequence"/>
</dbReference>
<dbReference type="NCBIfam" id="TIGR00431">
    <property type="entry name" value="TruB"/>
    <property type="match status" value="1"/>
</dbReference>
<dbReference type="SUPFAM" id="SSF55120">
    <property type="entry name" value="Pseudouridine synthase"/>
    <property type="match status" value="1"/>
</dbReference>
<accession>A0A2N3G6M4</accession>
<feature type="domain" description="Pseudouridine synthase II N-terminal" evidence="6">
    <location>
        <begin position="28"/>
        <end position="177"/>
    </location>
</feature>
<evidence type="ECO:0000256" key="3">
    <source>
        <dbReference type="ARBA" id="ARBA00022694"/>
    </source>
</evidence>
<evidence type="ECO:0000256" key="4">
    <source>
        <dbReference type="ARBA" id="ARBA00023235"/>
    </source>
</evidence>
<evidence type="ECO:0000256" key="1">
    <source>
        <dbReference type="ARBA" id="ARBA00000385"/>
    </source>
</evidence>
<dbReference type="InterPro" id="IPR032819">
    <property type="entry name" value="TruB_C"/>
</dbReference>
<dbReference type="Gene3D" id="3.30.2350.10">
    <property type="entry name" value="Pseudouridine synthase"/>
    <property type="match status" value="1"/>
</dbReference>
<sequence>MPQDGVLIVDKPAGLTSRQVVSRVASLAGVSKAGHSGTLDPLATGVLVVCLGRATLLTRYLGFGQKEYVAEALLGVETDTYDIDGEVVSAHDASDITKEDVGSAIATLATLDKQAPPPYSAVKHNGRPLYQYARAGVHVSTRERAVRVDSIDLVEFGAGVDGPFAVLDITCGPGTYVRSLIHDLGHLLGCGACVSRLRRTRSGQFSIEDAVSLEDVDIQRPDSVSDAAISIEDATSTMPTVRVSMEQARAVAMGKPIMAGVIDAPVSDEVFRVLDPRGSLIALYGPARPDDEGIDARAVRVLRPWQVDDRARSCDGGVVESDVAEGNSRS</sequence>
<dbReference type="InterPro" id="IPR020103">
    <property type="entry name" value="PsdUridine_synth_cat_dom_sf"/>
</dbReference>
<organism evidence="9 10">
    <name type="scientific">Candidatus Anoxymicrobium japonicum</name>
    <dbReference type="NCBI Taxonomy" id="2013648"/>
    <lineage>
        <taxon>Bacteria</taxon>
        <taxon>Bacillati</taxon>
        <taxon>Actinomycetota</taxon>
        <taxon>Candidatus Geothermincolia</taxon>
        <taxon>Candidatus Geothermincolales</taxon>
        <taxon>Candidatus Anoxymicrobiaceae</taxon>
        <taxon>Candidatus Anoxymicrobium</taxon>
    </lineage>
</organism>
<dbReference type="PANTHER" id="PTHR13767:SF2">
    <property type="entry name" value="PSEUDOURIDYLATE SYNTHASE TRUB1"/>
    <property type="match status" value="1"/>
</dbReference>
<comment type="function">
    <text evidence="5">Responsible for synthesis of pseudouridine from uracil-55 in the psi GC loop of transfer RNAs.</text>
</comment>
<evidence type="ECO:0000259" key="7">
    <source>
        <dbReference type="Pfam" id="PF09142"/>
    </source>
</evidence>
<feature type="active site" description="Nucleophile" evidence="5">
    <location>
        <position position="40"/>
    </location>
</feature>
<evidence type="ECO:0000313" key="9">
    <source>
        <dbReference type="EMBL" id="PKQ28234.1"/>
    </source>
</evidence>
<protein>
    <recommendedName>
        <fullName evidence="5">tRNA pseudouridine synthase B</fullName>
        <ecNumber evidence="5">5.4.99.25</ecNumber>
    </recommendedName>
    <alternativeName>
        <fullName evidence="5">tRNA pseudouridine(55) synthase</fullName>
        <shortName evidence="5">Psi55 synthase</shortName>
    </alternativeName>
    <alternativeName>
        <fullName evidence="5">tRNA pseudouridylate synthase</fullName>
    </alternativeName>
    <alternativeName>
        <fullName evidence="5">tRNA-uridine isomerase</fullName>
    </alternativeName>
</protein>
<keyword evidence="3 5" id="KW-0819">tRNA processing</keyword>
<reference evidence="9 10" key="1">
    <citation type="journal article" date="2017" name="ISME J.">
        <title>Potential for microbial H2 and metal transformations associated with novel bacteria and archaea in deep terrestrial subsurface sediments.</title>
        <authorList>
            <person name="Hernsdorf A.W."/>
            <person name="Amano Y."/>
            <person name="Miyakawa K."/>
            <person name="Ise K."/>
            <person name="Suzuki Y."/>
            <person name="Anantharaman K."/>
            <person name="Probst A."/>
            <person name="Burstein D."/>
            <person name="Thomas B.C."/>
            <person name="Banfield J.F."/>
        </authorList>
    </citation>
    <scope>NUCLEOTIDE SEQUENCE [LARGE SCALE GENOMIC DNA]</scope>
    <source>
        <strain evidence="9">HGW-Actinobacteria-3</strain>
    </source>
</reference>
<dbReference type="GO" id="GO:0031119">
    <property type="term" value="P:tRNA pseudouridine synthesis"/>
    <property type="evidence" value="ECO:0007669"/>
    <property type="project" value="UniProtKB-UniRule"/>
</dbReference>
<evidence type="ECO:0000313" key="10">
    <source>
        <dbReference type="Proteomes" id="UP000233654"/>
    </source>
</evidence>
<evidence type="ECO:0000256" key="5">
    <source>
        <dbReference type="HAMAP-Rule" id="MF_01080"/>
    </source>
</evidence>
<dbReference type="PANTHER" id="PTHR13767">
    <property type="entry name" value="TRNA-PSEUDOURIDINE SYNTHASE"/>
    <property type="match status" value="1"/>
</dbReference>